<protein>
    <submittedName>
        <fullName evidence="2">Acetamidase/Formamidase</fullName>
    </submittedName>
</protein>
<gene>
    <name evidence="2" type="ORF">SBA1_1110009</name>
</gene>
<dbReference type="Pfam" id="PF03069">
    <property type="entry name" value="FmdA_AmdA"/>
    <property type="match status" value="2"/>
</dbReference>
<dbReference type="EMBL" id="OMOD01000015">
    <property type="protein sequence ID" value="SPF33009.1"/>
    <property type="molecule type" value="Genomic_DNA"/>
</dbReference>
<dbReference type="OrthoDB" id="9811740at2"/>
<feature type="chain" id="PRO_5015576617" evidence="1">
    <location>
        <begin position="20"/>
        <end position="333"/>
    </location>
</feature>
<dbReference type="Gene3D" id="3.10.28.20">
    <property type="entry name" value="Acetamidase/Formamidase-like domains"/>
    <property type="match status" value="1"/>
</dbReference>
<dbReference type="AlphaFoldDB" id="A0A2U3K083"/>
<dbReference type="PANTHER" id="PTHR31891">
    <property type="entry name" value="FORMAMIDASE C869.04-RELATED"/>
    <property type="match status" value="1"/>
</dbReference>
<feature type="signal peptide" evidence="1">
    <location>
        <begin position="1"/>
        <end position="19"/>
    </location>
</feature>
<keyword evidence="1" id="KW-0732">Signal</keyword>
<dbReference type="InterPro" id="IPR004304">
    <property type="entry name" value="FmdA_AmdA"/>
</dbReference>
<evidence type="ECO:0000313" key="3">
    <source>
        <dbReference type="Proteomes" id="UP000238701"/>
    </source>
</evidence>
<dbReference type="PANTHER" id="PTHR31891:SF1">
    <property type="entry name" value="FORMAMIDASE C869.04-RELATED"/>
    <property type="match status" value="1"/>
</dbReference>
<dbReference type="Proteomes" id="UP000238701">
    <property type="component" value="Unassembled WGS sequence"/>
</dbReference>
<accession>A0A2U3K083</accession>
<sequence length="333" mass="36150">MRFRITLVMGIFMGSTAFAQTVVKYQATIDNVKYVYASAAPVARLKAGEILDTNTLDCFGNAIQKPGDTLSMSKGDNPLTGPFYIEGAEPGDTLAVKILDLKVDSNQGVGAFAPGFGAINPTNYTPMLMSPWPEKIWFYPIDHATNTATFQALDSKFSTRIPLHPFFGCIGVAPANGEARSSIVPAEFGGNMDSPEASVGNTVYFPVNVAGALLYMGDGHAAMGDGEIAGTAIEVPLHARVQVDVIKGQKINWPRFENDDAIMTVGAYRPLDDCLRIAFTELVSWIHQDYGLSELDAYELLSEVGKIHLNEMVDPNYVIVASIEKKYLPARKK</sequence>
<dbReference type="GO" id="GO:0016811">
    <property type="term" value="F:hydrolase activity, acting on carbon-nitrogen (but not peptide) bonds, in linear amides"/>
    <property type="evidence" value="ECO:0007669"/>
    <property type="project" value="InterPro"/>
</dbReference>
<name>A0A2U3K083_9BACT</name>
<dbReference type="SUPFAM" id="SSF141130">
    <property type="entry name" value="Acetamidase/Formamidase-like"/>
    <property type="match status" value="1"/>
</dbReference>
<reference evidence="3" key="1">
    <citation type="submission" date="2018-02" db="EMBL/GenBank/DDBJ databases">
        <authorList>
            <person name="Hausmann B."/>
        </authorList>
    </citation>
    <scope>NUCLEOTIDE SEQUENCE [LARGE SCALE GENOMIC DNA]</scope>
    <source>
        <strain evidence="3">Peat soil MAG SbA1</strain>
    </source>
</reference>
<evidence type="ECO:0000256" key="1">
    <source>
        <dbReference type="SAM" id="SignalP"/>
    </source>
</evidence>
<proteinExistence type="predicted"/>
<dbReference type="Gene3D" id="2.60.120.580">
    <property type="entry name" value="Acetamidase/Formamidase-like domains"/>
    <property type="match status" value="2"/>
</dbReference>
<evidence type="ECO:0000313" key="2">
    <source>
        <dbReference type="EMBL" id="SPF33009.1"/>
    </source>
</evidence>
<organism evidence="2 3">
    <name type="scientific">Candidatus Sulfotelmatobacter kueseliae</name>
    <dbReference type="NCBI Taxonomy" id="2042962"/>
    <lineage>
        <taxon>Bacteria</taxon>
        <taxon>Pseudomonadati</taxon>
        <taxon>Acidobacteriota</taxon>
        <taxon>Terriglobia</taxon>
        <taxon>Terriglobales</taxon>
        <taxon>Candidatus Korobacteraceae</taxon>
        <taxon>Candidatus Sulfotelmatobacter</taxon>
    </lineage>
</organism>